<dbReference type="AlphaFoldDB" id="A0A2I4GQ89"/>
<dbReference type="SUPFAM" id="SSF50104">
    <property type="entry name" value="Translation proteins SH3-like domain"/>
    <property type="match status" value="1"/>
</dbReference>
<dbReference type="InterPro" id="IPR008991">
    <property type="entry name" value="Translation_prot_SH3-like_sf"/>
</dbReference>
<dbReference type="InterPro" id="IPR022669">
    <property type="entry name" value="Ribosomal_uL2_C"/>
</dbReference>
<sequence>MGFSNAKRCVLHLSLLDLSPKNSLCSLYYDSFLPNLSSSSFLFRARSSSFFSRARSFFISSSPFVFVYELVSLPLLDLSPNPKPNAAVRCRRRFAIQISTKQRHPRVKLPYGAKKIVPSGCRAMIGQVAGGGRTHEKSLLKTGNAYHKFRVEKLLAQGTWCGNEPSRASSWRR</sequence>
<evidence type="ECO:0000313" key="5">
    <source>
        <dbReference type="RefSeq" id="XP_018846060.1"/>
    </source>
</evidence>
<dbReference type="Pfam" id="PF03947">
    <property type="entry name" value="Ribosomal_L2_C"/>
    <property type="match status" value="1"/>
</dbReference>
<evidence type="ECO:0000256" key="2">
    <source>
        <dbReference type="ARBA" id="ARBA00022980"/>
    </source>
</evidence>
<dbReference type="RefSeq" id="XP_018846060.1">
    <property type="nucleotide sequence ID" value="XM_018990515.2"/>
</dbReference>
<reference evidence="5" key="1">
    <citation type="submission" date="2025-08" db="UniProtKB">
        <authorList>
            <consortium name="RefSeq"/>
        </authorList>
    </citation>
    <scope>IDENTIFICATION</scope>
    <source>
        <tissue evidence="5">Leaves</tissue>
    </source>
</reference>
<dbReference type="PANTHER" id="PTHR13691">
    <property type="entry name" value="RIBOSOMAL PROTEIN L2"/>
    <property type="match status" value="1"/>
</dbReference>
<dbReference type="InterPro" id="IPR002171">
    <property type="entry name" value="Ribosomal_uL2"/>
</dbReference>
<keyword evidence="4" id="KW-1185">Reference proteome</keyword>
<organism evidence="4 5">
    <name type="scientific">Juglans regia</name>
    <name type="common">English walnut</name>
    <dbReference type="NCBI Taxonomy" id="51240"/>
    <lineage>
        <taxon>Eukaryota</taxon>
        <taxon>Viridiplantae</taxon>
        <taxon>Streptophyta</taxon>
        <taxon>Embryophyta</taxon>
        <taxon>Tracheophyta</taxon>
        <taxon>Spermatophyta</taxon>
        <taxon>Magnoliopsida</taxon>
        <taxon>eudicotyledons</taxon>
        <taxon>Gunneridae</taxon>
        <taxon>Pentapetalae</taxon>
        <taxon>rosids</taxon>
        <taxon>fabids</taxon>
        <taxon>Fagales</taxon>
        <taxon>Juglandaceae</taxon>
        <taxon>Juglans</taxon>
    </lineage>
</organism>
<dbReference type="GO" id="GO:0003735">
    <property type="term" value="F:structural constituent of ribosome"/>
    <property type="evidence" value="ECO:0000318"/>
    <property type="project" value="GO_Central"/>
</dbReference>
<dbReference type="GO" id="GO:0003723">
    <property type="term" value="F:RNA binding"/>
    <property type="evidence" value="ECO:0000318"/>
    <property type="project" value="GO_Central"/>
</dbReference>
<keyword evidence="3" id="KW-0687">Ribonucleoprotein</keyword>
<proteinExistence type="inferred from homology"/>
<evidence type="ECO:0000313" key="4">
    <source>
        <dbReference type="Proteomes" id="UP000235220"/>
    </source>
</evidence>
<evidence type="ECO:0000256" key="3">
    <source>
        <dbReference type="ARBA" id="ARBA00023274"/>
    </source>
</evidence>
<name>A0A2I4GQ89_JUGRE</name>
<dbReference type="PANTHER" id="PTHR13691:SF16">
    <property type="entry name" value="LARGE RIBOSOMAL SUBUNIT PROTEIN UL2"/>
    <property type="match status" value="1"/>
</dbReference>
<dbReference type="STRING" id="51240.A0A2I4GQ89"/>
<dbReference type="GeneID" id="109009866"/>
<dbReference type="GO" id="GO:0022625">
    <property type="term" value="C:cytosolic large ribosomal subunit"/>
    <property type="evidence" value="ECO:0000318"/>
    <property type="project" value="GO_Central"/>
</dbReference>
<dbReference type="Proteomes" id="UP000235220">
    <property type="component" value="Chromosome 1"/>
</dbReference>
<dbReference type="GO" id="GO:0002181">
    <property type="term" value="P:cytoplasmic translation"/>
    <property type="evidence" value="ECO:0000318"/>
    <property type="project" value="GO_Central"/>
</dbReference>
<evidence type="ECO:0000256" key="1">
    <source>
        <dbReference type="ARBA" id="ARBA00005636"/>
    </source>
</evidence>
<accession>A0A2I4GQ89</accession>
<gene>
    <name evidence="5" type="primary">LOC109009866</name>
</gene>
<keyword evidence="2" id="KW-0689">Ribosomal protein</keyword>
<dbReference type="KEGG" id="jre:109009866"/>
<comment type="similarity">
    <text evidence="1">Belongs to the universal ribosomal protein uL2 family.</text>
</comment>
<dbReference type="OrthoDB" id="10615211at2759"/>
<protein>
    <submittedName>
        <fullName evidence="5">Uncharacterized protein LOC109009866</fullName>
    </submittedName>
</protein>
<dbReference type="Gramene" id="Jr01_27000_p1">
    <property type="protein sequence ID" value="cds.Jr01_27000_p1"/>
    <property type="gene ID" value="Jr01_27000"/>
</dbReference>